<accession>A0A495W2G6</accession>
<dbReference type="InterPro" id="IPR013747">
    <property type="entry name" value="ACP_syn_III_C"/>
</dbReference>
<dbReference type="Proteomes" id="UP000282084">
    <property type="component" value="Unassembled WGS sequence"/>
</dbReference>
<dbReference type="NCBIfam" id="NF006829">
    <property type="entry name" value="PRK09352.1"/>
    <property type="match status" value="1"/>
</dbReference>
<evidence type="ECO:0000256" key="6">
    <source>
        <dbReference type="ARBA" id="ARBA00022832"/>
    </source>
</evidence>
<dbReference type="AlphaFoldDB" id="A0A495W2G6"/>
<evidence type="ECO:0000256" key="4">
    <source>
        <dbReference type="ARBA" id="ARBA00022516"/>
    </source>
</evidence>
<dbReference type="PANTHER" id="PTHR34069:SF2">
    <property type="entry name" value="BETA-KETOACYL-[ACYL-CARRIER-PROTEIN] SYNTHASE III"/>
    <property type="match status" value="1"/>
</dbReference>
<evidence type="ECO:0000313" key="13">
    <source>
        <dbReference type="Proteomes" id="UP000282084"/>
    </source>
</evidence>
<dbReference type="GO" id="GO:0006633">
    <property type="term" value="P:fatty acid biosynthetic process"/>
    <property type="evidence" value="ECO:0007669"/>
    <property type="project" value="UniProtKB-KW"/>
</dbReference>
<keyword evidence="13" id="KW-1185">Reference proteome</keyword>
<evidence type="ECO:0000256" key="3">
    <source>
        <dbReference type="ARBA" id="ARBA00022490"/>
    </source>
</evidence>
<evidence type="ECO:0000256" key="7">
    <source>
        <dbReference type="ARBA" id="ARBA00023098"/>
    </source>
</evidence>
<dbReference type="SUPFAM" id="SSF53901">
    <property type="entry name" value="Thiolase-like"/>
    <property type="match status" value="1"/>
</dbReference>
<evidence type="ECO:0000313" key="12">
    <source>
        <dbReference type="EMBL" id="RKT55659.1"/>
    </source>
</evidence>
<evidence type="ECO:0000256" key="8">
    <source>
        <dbReference type="ARBA" id="ARBA00023160"/>
    </source>
</evidence>
<proteinExistence type="inferred from homology"/>
<sequence length="338" mass="34959">MIEQLAVPRPEHARILGVGAYRPRRVVTNEEVCARMDSTPEWVETRSGIRTRRFAGDDETLCAMAVAAGRAALDDAGVAPGQLDCVVVASMSVLVQTPPRAVLVAAGLGASAAAGFDLSAACAGFCHALAVAGDMVRAGSARHVLVVGAERMTDIIDPADRSVAFMFADGAGAVVVGPSPVPAIGPVVRWADGGERDALRMNTTWDEFRADPSREPPAMRMDGRRVFRWVVENVAPAALKAVEAAGLSVGDLAAFIPHQANTRMIDVLADRLGLPGHVVVARDVVSAGNTSAASIPLAMERLVRSGAAVDGPALLFGFGAGLNYAGQVAMLPGGPGAR</sequence>
<evidence type="ECO:0000256" key="9">
    <source>
        <dbReference type="ARBA" id="ARBA00023315"/>
    </source>
</evidence>
<name>A0A495W2G6_9PSEU</name>
<dbReference type="InterPro" id="IPR004655">
    <property type="entry name" value="FabH"/>
</dbReference>
<dbReference type="GO" id="GO:0044550">
    <property type="term" value="P:secondary metabolite biosynthetic process"/>
    <property type="evidence" value="ECO:0007669"/>
    <property type="project" value="TreeGrafter"/>
</dbReference>
<evidence type="ECO:0000256" key="5">
    <source>
        <dbReference type="ARBA" id="ARBA00022679"/>
    </source>
</evidence>
<dbReference type="PANTHER" id="PTHR34069">
    <property type="entry name" value="3-OXOACYL-[ACYL-CARRIER-PROTEIN] SYNTHASE 3"/>
    <property type="match status" value="1"/>
</dbReference>
<dbReference type="CDD" id="cd00830">
    <property type="entry name" value="KAS_III"/>
    <property type="match status" value="1"/>
</dbReference>
<dbReference type="NCBIfam" id="TIGR00747">
    <property type="entry name" value="fabH"/>
    <property type="match status" value="1"/>
</dbReference>
<feature type="domain" description="Beta-ketoacyl-[acyl-carrier-protein] synthase III C-terminal" evidence="10">
    <location>
        <begin position="243"/>
        <end position="328"/>
    </location>
</feature>
<evidence type="ECO:0000256" key="2">
    <source>
        <dbReference type="ARBA" id="ARBA00008642"/>
    </source>
</evidence>
<keyword evidence="5" id="KW-0808">Transferase</keyword>
<evidence type="ECO:0000259" key="10">
    <source>
        <dbReference type="Pfam" id="PF08541"/>
    </source>
</evidence>
<protein>
    <submittedName>
        <fullName evidence="12">3-oxoacyl-[acyl-carrier-protein] synthase-3</fullName>
    </submittedName>
</protein>
<gene>
    <name evidence="12" type="ORF">C8E97_4342</name>
</gene>
<dbReference type="EMBL" id="RBXO01000001">
    <property type="protein sequence ID" value="RKT55659.1"/>
    <property type="molecule type" value="Genomic_DNA"/>
</dbReference>
<dbReference type="Pfam" id="PF08541">
    <property type="entry name" value="ACP_syn_III_C"/>
    <property type="match status" value="1"/>
</dbReference>
<comment type="caution">
    <text evidence="12">The sequence shown here is derived from an EMBL/GenBank/DDBJ whole genome shotgun (WGS) entry which is preliminary data.</text>
</comment>
<evidence type="ECO:0000259" key="11">
    <source>
        <dbReference type="Pfam" id="PF08545"/>
    </source>
</evidence>
<evidence type="ECO:0000256" key="1">
    <source>
        <dbReference type="ARBA" id="ARBA00005189"/>
    </source>
</evidence>
<organism evidence="12 13">
    <name type="scientific">Saccharothrix australiensis</name>
    <dbReference type="NCBI Taxonomy" id="2072"/>
    <lineage>
        <taxon>Bacteria</taxon>
        <taxon>Bacillati</taxon>
        <taxon>Actinomycetota</taxon>
        <taxon>Actinomycetes</taxon>
        <taxon>Pseudonocardiales</taxon>
        <taxon>Pseudonocardiaceae</taxon>
        <taxon>Saccharothrix</taxon>
    </lineage>
</organism>
<reference evidence="12 13" key="1">
    <citation type="submission" date="2018-10" db="EMBL/GenBank/DDBJ databases">
        <title>Sequencing the genomes of 1000 actinobacteria strains.</title>
        <authorList>
            <person name="Klenk H.-P."/>
        </authorList>
    </citation>
    <scope>NUCLEOTIDE SEQUENCE [LARGE SCALE GENOMIC DNA]</scope>
    <source>
        <strain evidence="12 13">DSM 43800</strain>
    </source>
</reference>
<dbReference type="OrthoDB" id="9815506at2"/>
<keyword evidence="8" id="KW-0275">Fatty acid biosynthesis</keyword>
<dbReference type="Gene3D" id="3.40.47.10">
    <property type="match status" value="2"/>
</dbReference>
<keyword evidence="7" id="KW-0443">Lipid metabolism</keyword>
<dbReference type="GO" id="GO:0004315">
    <property type="term" value="F:3-oxoacyl-[acyl-carrier-protein] synthase activity"/>
    <property type="evidence" value="ECO:0007669"/>
    <property type="project" value="InterPro"/>
</dbReference>
<keyword evidence="4" id="KW-0444">Lipid biosynthesis</keyword>
<dbReference type="InterPro" id="IPR013751">
    <property type="entry name" value="ACP_syn_III_N"/>
</dbReference>
<comment type="pathway">
    <text evidence="1">Lipid metabolism.</text>
</comment>
<keyword evidence="9" id="KW-0012">Acyltransferase</keyword>
<dbReference type="RefSeq" id="WP_121007331.1">
    <property type="nucleotide sequence ID" value="NZ_RBXO01000001.1"/>
</dbReference>
<dbReference type="InterPro" id="IPR016039">
    <property type="entry name" value="Thiolase-like"/>
</dbReference>
<comment type="similarity">
    <text evidence="2">Belongs to the thiolase-like superfamily. FabH family.</text>
</comment>
<keyword evidence="6" id="KW-0276">Fatty acid metabolism</keyword>
<feature type="domain" description="Beta-ketoacyl-[acyl-carrier-protein] synthase III N-terminal" evidence="11">
    <location>
        <begin position="116"/>
        <end position="180"/>
    </location>
</feature>
<keyword evidence="3" id="KW-0963">Cytoplasm</keyword>
<dbReference type="Pfam" id="PF08545">
    <property type="entry name" value="ACP_syn_III"/>
    <property type="match status" value="1"/>
</dbReference>